<name>A0A1H3J4M2_9RHOB</name>
<sequence length="159" mass="16479">MKRAILASFLSTCIAGQAAALSCTPASVAASFQAASAAEEEYVLAVGRVQVLPGQTLPEPADPNNRPGYSVEAQFSGRLAAEDGFTQDAVFPVTVQVDCSGPWCGGVPIGRVLAFIERRESENVLVSSPCPVFMLTATPEFLAQAETCLAGGPCEPASQ</sequence>
<dbReference type="OrthoDB" id="8451541at2"/>
<dbReference type="AlphaFoldDB" id="A0A1H3J4M2"/>
<evidence type="ECO:0000313" key="2">
    <source>
        <dbReference type="EMBL" id="SDY34747.1"/>
    </source>
</evidence>
<evidence type="ECO:0008006" key="4">
    <source>
        <dbReference type="Google" id="ProtNLM"/>
    </source>
</evidence>
<dbReference type="STRING" id="1244108.SAMN05444004_101202"/>
<keyword evidence="3" id="KW-1185">Reference proteome</keyword>
<reference evidence="3" key="1">
    <citation type="submission" date="2016-10" db="EMBL/GenBank/DDBJ databases">
        <authorList>
            <person name="Varghese N."/>
            <person name="Submissions S."/>
        </authorList>
    </citation>
    <scope>NUCLEOTIDE SEQUENCE [LARGE SCALE GENOMIC DNA]</scope>
    <source>
        <strain evidence="3">DSM 100420</strain>
    </source>
</reference>
<feature type="signal peptide" evidence="1">
    <location>
        <begin position="1"/>
        <end position="20"/>
    </location>
</feature>
<feature type="chain" id="PRO_5011507572" description="Tissue inhibitor of metalloproteinase" evidence="1">
    <location>
        <begin position="21"/>
        <end position="159"/>
    </location>
</feature>
<organism evidence="2 3">
    <name type="scientific">Jannaschia faecimaris</name>
    <dbReference type="NCBI Taxonomy" id="1244108"/>
    <lineage>
        <taxon>Bacteria</taxon>
        <taxon>Pseudomonadati</taxon>
        <taxon>Pseudomonadota</taxon>
        <taxon>Alphaproteobacteria</taxon>
        <taxon>Rhodobacterales</taxon>
        <taxon>Roseobacteraceae</taxon>
        <taxon>Jannaschia</taxon>
    </lineage>
</organism>
<dbReference type="RefSeq" id="WP_092640928.1">
    <property type="nucleotide sequence ID" value="NZ_FNPX01000001.1"/>
</dbReference>
<evidence type="ECO:0000313" key="3">
    <source>
        <dbReference type="Proteomes" id="UP000198914"/>
    </source>
</evidence>
<dbReference type="PROSITE" id="PS51257">
    <property type="entry name" value="PROKAR_LIPOPROTEIN"/>
    <property type="match status" value="1"/>
</dbReference>
<gene>
    <name evidence="2" type="ORF">SAMN05444004_101202</name>
</gene>
<dbReference type="EMBL" id="FNPX01000001">
    <property type="protein sequence ID" value="SDY34747.1"/>
    <property type="molecule type" value="Genomic_DNA"/>
</dbReference>
<keyword evidence="1" id="KW-0732">Signal</keyword>
<dbReference type="Proteomes" id="UP000198914">
    <property type="component" value="Unassembled WGS sequence"/>
</dbReference>
<proteinExistence type="predicted"/>
<accession>A0A1H3J4M2</accession>
<protein>
    <recommendedName>
        <fullName evidence="4">Tissue inhibitor of metalloproteinase</fullName>
    </recommendedName>
</protein>
<evidence type="ECO:0000256" key="1">
    <source>
        <dbReference type="SAM" id="SignalP"/>
    </source>
</evidence>